<keyword evidence="2" id="KW-1185">Reference proteome</keyword>
<dbReference type="RefSeq" id="WP_184131263.1">
    <property type="nucleotide sequence ID" value="NZ_JACHFL010000004.1"/>
</dbReference>
<dbReference type="AlphaFoldDB" id="A0A7W8JWK3"/>
<dbReference type="Proteomes" id="UP000552709">
    <property type="component" value="Unassembled WGS sequence"/>
</dbReference>
<comment type="caution">
    <text evidence="1">The sequence shown here is derived from an EMBL/GenBank/DDBJ whole genome shotgun (WGS) entry which is preliminary data.</text>
</comment>
<reference evidence="1 2" key="1">
    <citation type="submission" date="2020-08" db="EMBL/GenBank/DDBJ databases">
        <title>Genomic Encyclopedia of Type Strains, Phase IV (KMG-IV): sequencing the most valuable type-strain genomes for metagenomic binning, comparative biology and taxonomic classification.</title>
        <authorList>
            <person name="Goeker M."/>
        </authorList>
    </citation>
    <scope>NUCLEOTIDE SEQUENCE [LARGE SCALE GENOMIC DNA]</scope>
    <source>
        <strain evidence="1 2">DSM 27939</strain>
    </source>
</reference>
<sequence length="60" mass="7044">MTLKTAISKAIEQGKESITVMSMATGVRMYLEERGYKITHMNAYQYSNDQRDTDYWTISW</sequence>
<evidence type="ECO:0000313" key="2">
    <source>
        <dbReference type="Proteomes" id="UP000552709"/>
    </source>
</evidence>
<gene>
    <name evidence="1" type="ORF">HNQ08_002169</name>
</gene>
<dbReference type="EMBL" id="JACHFL010000004">
    <property type="protein sequence ID" value="MBB5363071.1"/>
    <property type="molecule type" value="Genomic_DNA"/>
</dbReference>
<proteinExistence type="predicted"/>
<organism evidence="1 2">
    <name type="scientific">Deinococcus humi</name>
    <dbReference type="NCBI Taxonomy" id="662880"/>
    <lineage>
        <taxon>Bacteria</taxon>
        <taxon>Thermotogati</taxon>
        <taxon>Deinococcota</taxon>
        <taxon>Deinococci</taxon>
        <taxon>Deinococcales</taxon>
        <taxon>Deinococcaceae</taxon>
        <taxon>Deinococcus</taxon>
    </lineage>
</organism>
<protein>
    <submittedName>
        <fullName evidence="1">Uncharacterized protein</fullName>
    </submittedName>
</protein>
<evidence type="ECO:0000313" key="1">
    <source>
        <dbReference type="EMBL" id="MBB5363071.1"/>
    </source>
</evidence>
<accession>A0A7W8JWK3</accession>
<name>A0A7W8JWK3_9DEIO</name>